<dbReference type="SUPFAM" id="SSF55729">
    <property type="entry name" value="Acyl-CoA N-acyltransferases (Nat)"/>
    <property type="match status" value="1"/>
</dbReference>
<dbReference type="InterPro" id="IPR000182">
    <property type="entry name" value="GNAT_dom"/>
</dbReference>
<dbReference type="GO" id="GO:0016747">
    <property type="term" value="F:acyltransferase activity, transferring groups other than amino-acyl groups"/>
    <property type="evidence" value="ECO:0007669"/>
    <property type="project" value="InterPro"/>
</dbReference>
<dbReference type="InterPro" id="IPR016181">
    <property type="entry name" value="Acyl_CoA_acyltransferase"/>
</dbReference>
<evidence type="ECO:0000313" key="2">
    <source>
        <dbReference type="EMBL" id="MBB3992596.1"/>
    </source>
</evidence>
<dbReference type="Pfam" id="PF00583">
    <property type="entry name" value="Acetyltransf_1"/>
    <property type="match status" value="1"/>
</dbReference>
<dbReference type="AlphaFoldDB" id="A0A7W6GY71"/>
<dbReference type="Proteomes" id="UP000530268">
    <property type="component" value="Unassembled WGS sequence"/>
</dbReference>
<keyword evidence="3" id="KW-1185">Reference proteome</keyword>
<keyword evidence="2" id="KW-0689">Ribosomal protein</keyword>
<evidence type="ECO:0000259" key="1">
    <source>
        <dbReference type="PROSITE" id="PS51186"/>
    </source>
</evidence>
<accession>A0A7W6GY71</accession>
<organism evidence="2 3">
    <name type="scientific">Sulfitobacter undariae</name>
    <dbReference type="NCBI Taxonomy" id="1563671"/>
    <lineage>
        <taxon>Bacteria</taxon>
        <taxon>Pseudomonadati</taxon>
        <taxon>Pseudomonadota</taxon>
        <taxon>Alphaproteobacteria</taxon>
        <taxon>Rhodobacterales</taxon>
        <taxon>Roseobacteraceae</taxon>
        <taxon>Sulfitobacter</taxon>
    </lineage>
</organism>
<dbReference type="RefSeq" id="WP_184561900.1">
    <property type="nucleotide sequence ID" value="NZ_JACIEI010000001.1"/>
</dbReference>
<dbReference type="EMBL" id="JACIEI010000001">
    <property type="protein sequence ID" value="MBB3992596.1"/>
    <property type="molecule type" value="Genomic_DNA"/>
</dbReference>
<name>A0A7W6GY71_9RHOB</name>
<dbReference type="PROSITE" id="PS51186">
    <property type="entry name" value="GNAT"/>
    <property type="match status" value="1"/>
</dbReference>
<sequence length="282" mass="31009">MNTITFATPDQRNQVEAFMLAAFPRAKWGAEGWTRLLANRWGGEQGEFAVTAWDGDTLVGVMGMNDSLRHTPRGPKRYRNLTSWYVLKSHRGMGLGEKLMHAAMADPEVTSTNLTSAKAALPLVDRIGFKILDAQRLVWRPSGTAPLPHTLVPLDDAPLNAVDAQVLADHDDLGLKPVVIDTPDGPLTLVLSVKQKVDEYVTHEVVYVGQPPLLARHAQAVTDTLLPESAAVFSIDSRLITGAQPDAVEQIEVPRFYKGTSMLPCEIDHMYSEVVLMGMKLY</sequence>
<comment type="caution">
    <text evidence="2">The sequence shown here is derived from an EMBL/GenBank/DDBJ whole genome shotgun (WGS) entry which is preliminary data.</text>
</comment>
<dbReference type="GO" id="GO:0005840">
    <property type="term" value="C:ribosome"/>
    <property type="evidence" value="ECO:0007669"/>
    <property type="project" value="UniProtKB-KW"/>
</dbReference>
<feature type="domain" description="N-acetyltransferase" evidence="1">
    <location>
        <begin position="2"/>
        <end position="152"/>
    </location>
</feature>
<protein>
    <submittedName>
        <fullName evidence="2">Ribosomal protein S18 acetylase RimI-like enzyme</fullName>
    </submittedName>
</protein>
<dbReference type="CDD" id="cd04301">
    <property type="entry name" value="NAT_SF"/>
    <property type="match status" value="1"/>
</dbReference>
<reference evidence="2 3" key="1">
    <citation type="submission" date="2020-08" db="EMBL/GenBank/DDBJ databases">
        <title>Genomic Encyclopedia of Type Strains, Phase IV (KMG-IV): sequencing the most valuable type-strain genomes for metagenomic binning, comparative biology and taxonomic classification.</title>
        <authorList>
            <person name="Goeker M."/>
        </authorList>
    </citation>
    <scope>NUCLEOTIDE SEQUENCE [LARGE SCALE GENOMIC DNA]</scope>
    <source>
        <strain evidence="2 3">DSM 102234</strain>
    </source>
</reference>
<evidence type="ECO:0000313" key="3">
    <source>
        <dbReference type="Proteomes" id="UP000530268"/>
    </source>
</evidence>
<dbReference type="Gene3D" id="3.40.630.30">
    <property type="match status" value="1"/>
</dbReference>
<keyword evidence="2" id="KW-0687">Ribonucleoprotein</keyword>
<gene>
    <name evidence="2" type="ORF">GGR95_000215</name>
</gene>
<proteinExistence type="predicted"/>